<feature type="transmembrane region" description="Helical" evidence="1">
    <location>
        <begin position="239"/>
        <end position="259"/>
    </location>
</feature>
<dbReference type="KEGG" id="mym:A176_005927"/>
<sequence length="375" mass="40798">MLRSLLAMSAPSSPTLQACLDSRRNNLDALRFAAAAGVLFSHAFPLGEGTGTKEPLEALTQGQLSLGRLSVAVFLIISGVLITRSWERTPDAVRFTWARVLRIFPGLGLMLVLTTLVLGPAFTRLPLGDYFAAPDTALYLPRNFTLHWLQWHLPGVFETNPYPNAINGSLWTLKYEVGFYLLTLALGLAGLLRKGMVALGLVGAATATFVTGRLGFWPELYLYFGGGAALYLWRARVRMNPWIAVACAVGWLVTARLGGGCRIATGLLGGYVVLYLAFLPLGPLADFGRRGDLSYGLYLYAFPVQQVVSALLGPTAWWVNAAVAFPCVVLLAALSWRWVEKPALRRKDRPPAWALRAGSAITARPLTPRPGNESR</sequence>
<dbReference type="EMBL" id="CP012109">
    <property type="protein sequence ID" value="AKQ69015.1"/>
    <property type="molecule type" value="Genomic_DNA"/>
</dbReference>
<dbReference type="PATRIC" id="fig|1297742.4.peg.6021"/>
<dbReference type="InterPro" id="IPR002656">
    <property type="entry name" value="Acyl_transf_3_dom"/>
</dbReference>
<dbReference type="GO" id="GO:0000271">
    <property type="term" value="P:polysaccharide biosynthetic process"/>
    <property type="evidence" value="ECO:0007669"/>
    <property type="project" value="TreeGrafter"/>
</dbReference>
<evidence type="ECO:0000313" key="4">
    <source>
        <dbReference type="Proteomes" id="UP000009026"/>
    </source>
</evidence>
<dbReference type="GO" id="GO:0016020">
    <property type="term" value="C:membrane"/>
    <property type="evidence" value="ECO:0007669"/>
    <property type="project" value="TreeGrafter"/>
</dbReference>
<dbReference type="GO" id="GO:0016747">
    <property type="term" value="F:acyltransferase activity, transferring groups other than amino-acyl groups"/>
    <property type="evidence" value="ECO:0007669"/>
    <property type="project" value="InterPro"/>
</dbReference>
<feature type="transmembrane region" description="Helical" evidence="1">
    <location>
        <begin position="317"/>
        <end position="339"/>
    </location>
</feature>
<feature type="transmembrane region" description="Helical" evidence="1">
    <location>
        <begin position="179"/>
        <end position="202"/>
    </location>
</feature>
<keyword evidence="1" id="KW-0812">Transmembrane</keyword>
<dbReference type="PROSITE" id="PS51257">
    <property type="entry name" value="PROKAR_LIPOPROTEIN"/>
    <property type="match status" value="1"/>
</dbReference>
<dbReference type="STRING" id="1297742.A176_005927"/>
<evidence type="ECO:0000256" key="1">
    <source>
        <dbReference type="SAM" id="Phobius"/>
    </source>
</evidence>
<feature type="transmembrane region" description="Helical" evidence="1">
    <location>
        <begin position="266"/>
        <end position="285"/>
    </location>
</feature>
<feature type="transmembrane region" description="Helical" evidence="1">
    <location>
        <begin position="66"/>
        <end position="83"/>
    </location>
</feature>
<keyword evidence="1" id="KW-0472">Membrane</keyword>
<keyword evidence="3" id="KW-0012">Acyltransferase</keyword>
<gene>
    <name evidence="3" type="ORF">A176_005927</name>
</gene>
<name>A0A0H4X621_9BACT</name>
<keyword evidence="3" id="KW-0808">Transferase</keyword>
<proteinExistence type="predicted"/>
<dbReference type="OrthoDB" id="5501619at2"/>
<dbReference type="eggNOG" id="COG1835">
    <property type="taxonomic scope" value="Bacteria"/>
</dbReference>
<keyword evidence="4" id="KW-1185">Reference proteome</keyword>
<evidence type="ECO:0000313" key="3">
    <source>
        <dbReference type="EMBL" id="AKQ69015.1"/>
    </source>
</evidence>
<protein>
    <submittedName>
        <fullName evidence="3">Acyltransferase family protein</fullName>
    </submittedName>
</protein>
<feature type="transmembrane region" description="Helical" evidence="1">
    <location>
        <begin position="103"/>
        <end position="122"/>
    </location>
</feature>
<organism evidence="3 4">
    <name type="scientific">Pseudomyxococcus hansupus</name>
    <dbReference type="NCBI Taxonomy" id="1297742"/>
    <lineage>
        <taxon>Bacteria</taxon>
        <taxon>Pseudomonadati</taxon>
        <taxon>Myxococcota</taxon>
        <taxon>Myxococcia</taxon>
        <taxon>Myxococcales</taxon>
        <taxon>Cystobacterineae</taxon>
        <taxon>Myxococcaceae</taxon>
        <taxon>Pseudomyxococcus</taxon>
    </lineage>
</organism>
<evidence type="ECO:0000259" key="2">
    <source>
        <dbReference type="Pfam" id="PF01757"/>
    </source>
</evidence>
<dbReference type="Proteomes" id="UP000009026">
    <property type="component" value="Chromosome"/>
</dbReference>
<dbReference type="Pfam" id="PF01757">
    <property type="entry name" value="Acyl_transf_3"/>
    <property type="match status" value="1"/>
</dbReference>
<feature type="domain" description="Acyltransferase 3" evidence="2">
    <location>
        <begin position="25"/>
        <end position="335"/>
    </location>
</feature>
<dbReference type="AlphaFoldDB" id="A0A0H4X621"/>
<keyword evidence="1" id="KW-1133">Transmembrane helix</keyword>
<dbReference type="InterPro" id="IPR050879">
    <property type="entry name" value="Acyltransferase_3"/>
</dbReference>
<reference evidence="3 4" key="1">
    <citation type="journal article" date="2016" name="PLoS ONE">
        <title>Complete Genome Sequence and Comparative Genomics of a Novel Myxobacterium Myxococcus hansupus.</title>
        <authorList>
            <person name="Sharma G."/>
            <person name="Narwani T."/>
            <person name="Subramanian S."/>
        </authorList>
    </citation>
    <scope>NUCLEOTIDE SEQUENCE [LARGE SCALE GENOMIC DNA]</scope>
    <source>
        <strain evidence="4">mixupus</strain>
    </source>
</reference>
<dbReference type="PANTHER" id="PTHR23028:SF53">
    <property type="entry name" value="ACYL_TRANSF_3 DOMAIN-CONTAINING PROTEIN"/>
    <property type="match status" value="1"/>
</dbReference>
<accession>A0A0H4X621</accession>
<dbReference type="PANTHER" id="PTHR23028">
    <property type="entry name" value="ACETYLTRANSFERASE"/>
    <property type="match status" value="1"/>
</dbReference>
<dbReference type="RefSeq" id="WP_021781000.1">
    <property type="nucleotide sequence ID" value="NZ_CP012109.1"/>
</dbReference>